<dbReference type="RefSeq" id="WP_096273883.1">
    <property type="nucleotide sequence ID" value="NZ_JAWLKI010000001.1"/>
</dbReference>
<sequence>MWGDDVEAAIKAVEDREQGCPDDPQLAAIWRDERDGRAYCPGDPILAAALDATRSLPDSGPIEPEPTRPVERPEARGGGDPWKEGQALQAAHERSSWVNSGAYRFADTRRVRDLGGEP</sequence>
<organism evidence="2 3">
    <name type="scientific">Gordonia amicalis</name>
    <dbReference type="NCBI Taxonomy" id="89053"/>
    <lineage>
        <taxon>Bacteria</taxon>
        <taxon>Bacillati</taxon>
        <taxon>Actinomycetota</taxon>
        <taxon>Actinomycetes</taxon>
        <taxon>Mycobacteriales</taxon>
        <taxon>Gordoniaceae</taxon>
        <taxon>Gordonia</taxon>
    </lineage>
</organism>
<keyword evidence="3" id="KW-1185">Reference proteome</keyword>
<accession>A0ABU4D8I5</accession>
<protein>
    <submittedName>
        <fullName evidence="2">Uncharacterized protein</fullName>
    </submittedName>
</protein>
<evidence type="ECO:0000256" key="1">
    <source>
        <dbReference type="SAM" id="MobiDB-lite"/>
    </source>
</evidence>
<reference evidence="2 3" key="1">
    <citation type="submission" date="2023-10" db="EMBL/GenBank/DDBJ databases">
        <title>Development of a sustainable strategy for remediation of hydrocarbon-contaminated territories based on the waste exchange concept.</title>
        <authorList>
            <person name="Krivoruchko A."/>
        </authorList>
    </citation>
    <scope>NUCLEOTIDE SEQUENCE [LARGE SCALE GENOMIC DNA]</scope>
    <source>
        <strain evidence="2 3">IEGM 1266</strain>
    </source>
</reference>
<dbReference type="Proteomes" id="UP001185779">
    <property type="component" value="Unassembled WGS sequence"/>
</dbReference>
<proteinExistence type="predicted"/>
<gene>
    <name evidence="2" type="ORF">R3P94_01540</name>
</gene>
<dbReference type="EMBL" id="JAWLKI010000001">
    <property type="protein sequence ID" value="MDV6306038.1"/>
    <property type="molecule type" value="Genomic_DNA"/>
</dbReference>
<evidence type="ECO:0000313" key="3">
    <source>
        <dbReference type="Proteomes" id="UP001185779"/>
    </source>
</evidence>
<evidence type="ECO:0000313" key="2">
    <source>
        <dbReference type="EMBL" id="MDV6306038.1"/>
    </source>
</evidence>
<feature type="compositionally biased region" description="Basic and acidic residues" evidence="1">
    <location>
        <begin position="65"/>
        <end position="83"/>
    </location>
</feature>
<comment type="caution">
    <text evidence="2">The sequence shown here is derived from an EMBL/GenBank/DDBJ whole genome shotgun (WGS) entry which is preliminary data.</text>
</comment>
<feature type="region of interest" description="Disordered" evidence="1">
    <location>
        <begin position="54"/>
        <end position="95"/>
    </location>
</feature>
<name>A0ABU4D8I5_9ACTN</name>